<comment type="catalytic activity">
    <reaction evidence="6">
        <text>precorrin-2 + NAD(+) = sirohydrochlorin + NADH + 2 H(+)</text>
        <dbReference type="Rhea" id="RHEA:15613"/>
        <dbReference type="ChEBI" id="CHEBI:15378"/>
        <dbReference type="ChEBI" id="CHEBI:57540"/>
        <dbReference type="ChEBI" id="CHEBI:57945"/>
        <dbReference type="ChEBI" id="CHEBI:58351"/>
        <dbReference type="ChEBI" id="CHEBI:58827"/>
        <dbReference type="EC" id="1.3.1.76"/>
    </reaction>
</comment>
<dbReference type="Proteomes" id="UP001314681">
    <property type="component" value="Unassembled WGS sequence"/>
</dbReference>
<keyword evidence="3" id="KW-0560">Oxidoreductase</keyword>
<dbReference type="InterPro" id="IPR006367">
    <property type="entry name" value="Sirohaem_synthase_N"/>
</dbReference>
<dbReference type="SUPFAM" id="SSF51735">
    <property type="entry name" value="NAD(P)-binding Rossmann-fold domains"/>
    <property type="match status" value="1"/>
</dbReference>
<evidence type="ECO:0000256" key="1">
    <source>
        <dbReference type="ARBA" id="ARBA00005010"/>
    </source>
</evidence>
<gene>
    <name evidence="7" type="ORF">KTH90_17490</name>
</gene>
<organism evidence="7 8">
    <name type="scientific">Diplocloster modestus</name>
    <dbReference type="NCBI Taxonomy" id="2850322"/>
    <lineage>
        <taxon>Bacteria</taxon>
        <taxon>Bacillati</taxon>
        <taxon>Bacillota</taxon>
        <taxon>Clostridia</taxon>
        <taxon>Lachnospirales</taxon>
        <taxon>Lachnospiraceae</taxon>
        <taxon>Diplocloster</taxon>
    </lineage>
</organism>
<evidence type="ECO:0000313" key="7">
    <source>
        <dbReference type="EMBL" id="MBU9727806.1"/>
    </source>
</evidence>
<proteinExistence type="predicted"/>
<keyword evidence="5" id="KW-0627">Porphyrin biosynthesis</keyword>
<name>A0ABS6KBB4_9FIRM</name>
<dbReference type="EC" id="1.3.1.76" evidence="2"/>
<evidence type="ECO:0000256" key="6">
    <source>
        <dbReference type="ARBA" id="ARBA00047561"/>
    </source>
</evidence>
<evidence type="ECO:0000256" key="3">
    <source>
        <dbReference type="ARBA" id="ARBA00023002"/>
    </source>
</evidence>
<keyword evidence="8" id="KW-1185">Reference proteome</keyword>
<keyword evidence="4" id="KW-0520">NAD</keyword>
<reference evidence="7 8" key="1">
    <citation type="submission" date="2021-06" db="EMBL/GenBank/DDBJ databases">
        <title>Description of novel taxa of the family Lachnospiraceae.</title>
        <authorList>
            <person name="Chaplin A.V."/>
            <person name="Sokolova S.R."/>
            <person name="Pikina A.P."/>
            <person name="Korzhanova M."/>
            <person name="Belova V."/>
            <person name="Korostin D."/>
            <person name="Efimov B.A."/>
        </authorList>
    </citation>
    <scope>NUCLEOTIDE SEQUENCE [LARGE SCALE GENOMIC DNA]</scope>
    <source>
        <strain evidence="7 8">ASD4241</strain>
    </source>
</reference>
<evidence type="ECO:0000256" key="4">
    <source>
        <dbReference type="ARBA" id="ARBA00023027"/>
    </source>
</evidence>
<comment type="caution">
    <text evidence="7">The sequence shown here is derived from an EMBL/GenBank/DDBJ whole genome shotgun (WGS) entry which is preliminary data.</text>
</comment>
<dbReference type="EMBL" id="JAHQCX010000014">
    <property type="protein sequence ID" value="MBU9727806.1"/>
    <property type="molecule type" value="Genomic_DNA"/>
</dbReference>
<evidence type="ECO:0000256" key="2">
    <source>
        <dbReference type="ARBA" id="ARBA00012400"/>
    </source>
</evidence>
<accession>A0ABS6KBB4</accession>
<dbReference type="RefSeq" id="WP_158353351.1">
    <property type="nucleotide sequence ID" value="NZ_JAHQCX010000014.1"/>
</dbReference>
<dbReference type="NCBIfam" id="TIGR01470">
    <property type="entry name" value="cysG_Nterm"/>
    <property type="match status" value="1"/>
</dbReference>
<protein>
    <recommendedName>
        <fullName evidence="2">precorrin-2 dehydrogenase</fullName>
        <ecNumber evidence="2">1.3.1.76</ecNumber>
    </recommendedName>
</protein>
<dbReference type="SUPFAM" id="SSF75615">
    <property type="entry name" value="Siroheme synthase middle domains-like"/>
    <property type="match status" value="1"/>
</dbReference>
<evidence type="ECO:0000256" key="5">
    <source>
        <dbReference type="ARBA" id="ARBA00023244"/>
    </source>
</evidence>
<sequence>MRFPVYIEMEEKKVLVFGGGTIATRRIHTLLPFGCRITVIAPEISDELRKETVAGRLIWHERRYQEGDCGDADLVLAATDLRQVNQSIYREAKSRQIPVNVCDCKEECDFYFPGIVTEGGLVIGVTANGSDHRLAREAAEKIRSLFVPKESPGK</sequence>
<evidence type="ECO:0000313" key="8">
    <source>
        <dbReference type="Proteomes" id="UP001314681"/>
    </source>
</evidence>
<dbReference type="Pfam" id="PF13241">
    <property type="entry name" value="NAD_binding_7"/>
    <property type="match status" value="1"/>
</dbReference>
<dbReference type="Gene3D" id="3.40.50.720">
    <property type="entry name" value="NAD(P)-binding Rossmann-like Domain"/>
    <property type="match status" value="1"/>
</dbReference>
<comment type="pathway">
    <text evidence="1">Porphyrin-containing compound metabolism; siroheme biosynthesis; sirohydrochlorin from precorrin-2: step 1/1.</text>
</comment>
<dbReference type="PANTHER" id="PTHR35330">
    <property type="entry name" value="SIROHEME BIOSYNTHESIS PROTEIN MET8"/>
    <property type="match status" value="1"/>
</dbReference>
<dbReference type="InterPro" id="IPR028161">
    <property type="entry name" value="Met8-like"/>
</dbReference>
<dbReference type="PANTHER" id="PTHR35330:SF1">
    <property type="entry name" value="SIROHEME BIOSYNTHESIS PROTEIN MET8"/>
    <property type="match status" value="1"/>
</dbReference>
<dbReference type="InterPro" id="IPR036291">
    <property type="entry name" value="NAD(P)-bd_dom_sf"/>
</dbReference>